<dbReference type="GO" id="GO:0005886">
    <property type="term" value="C:plasma membrane"/>
    <property type="evidence" value="ECO:0007669"/>
    <property type="project" value="UniProtKB-SubCell"/>
</dbReference>
<gene>
    <name evidence="11" type="ORF">G3576_25015</name>
</gene>
<evidence type="ECO:0000256" key="9">
    <source>
        <dbReference type="RuleBase" id="RU363032"/>
    </source>
</evidence>
<dbReference type="EMBL" id="JAAIKB010000014">
    <property type="protein sequence ID" value="NGM23299.1"/>
    <property type="molecule type" value="Genomic_DNA"/>
</dbReference>
<keyword evidence="5" id="KW-0571">Peptide transport</keyword>
<dbReference type="PANTHER" id="PTHR43386:SF1">
    <property type="entry name" value="D,D-DIPEPTIDE TRANSPORT SYSTEM PERMEASE PROTEIN DDPC-RELATED"/>
    <property type="match status" value="1"/>
</dbReference>
<dbReference type="Pfam" id="PF12911">
    <property type="entry name" value="OppC_N"/>
    <property type="match status" value="1"/>
</dbReference>
<keyword evidence="6" id="KW-0653">Protein transport</keyword>
<evidence type="ECO:0000256" key="4">
    <source>
        <dbReference type="ARBA" id="ARBA00022692"/>
    </source>
</evidence>
<evidence type="ECO:0000256" key="1">
    <source>
        <dbReference type="ARBA" id="ARBA00004651"/>
    </source>
</evidence>
<keyword evidence="4 9" id="KW-0812">Transmembrane</keyword>
<feature type="transmembrane region" description="Helical" evidence="9">
    <location>
        <begin position="95"/>
        <end position="120"/>
    </location>
</feature>
<keyword evidence="8 9" id="KW-0472">Membrane</keyword>
<feature type="transmembrane region" description="Helical" evidence="9">
    <location>
        <begin position="140"/>
        <end position="167"/>
    </location>
</feature>
<feature type="transmembrane region" description="Helical" evidence="9">
    <location>
        <begin position="201"/>
        <end position="226"/>
    </location>
</feature>
<feature type="transmembrane region" description="Helical" evidence="9">
    <location>
        <begin position="26"/>
        <end position="44"/>
    </location>
</feature>
<dbReference type="Gene3D" id="1.10.3720.10">
    <property type="entry name" value="MetI-like"/>
    <property type="match status" value="1"/>
</dbReference>
<dbReference type="SUPFAM" id="SSF161098">
    <property type="entry name" value="MetI-like"/>
    <property type="match status" value="1"/>
</dbReference>
<dbReference type="InterPro" id="IPR000515">
    <property type="entry name" value="MetI-like"/>
</dbReference>
<feature type="transmembrane region" description="Helical" evidence="9">
    <location>
        <begin position="264"/>
        <end position="283"/>
    </location>
</feature>
<evidence type="ECO:0000256" key="7">
    <source>
        <dbReference type="ARBA" id="ARBA00022989"/>
    </source>
</evidence>
<keyword evidence="12" id="KW-1185">Reference proteome</keyword>
<dbReference type="InterPro" id="IPR050366">
    <property type="entry name" value="BP-dependent_transpt_permease"/>
</dbReference>
<name>A0A6M1LTJ2_9PROT</name>
<feature type="domain" description="ABC transmembrane type-1" evidence="10">
    <location>
        <begin position="92"/>
        <end position="283"/>
    </location>
</feature>
<comment type="similarity">
    <text evidence="9">Belongs to the binding-protein-dependent transport system permease family.</text>
</comment>
<evidence type="ECO:0000259" key="10">
    <source>
        <dbReference type="PROSITE" id="PS50928"/>
    </source>
</evidence>
<dbReference type="PANTHER" id="PTHR43386">
    <property type="entry name" value="OLIGOPEPTIDE TRANSPORT SYSTEM PERMEASE PROTEIN APPC"/>
    <property type="match status" value="1"/>
</dbReference>
<evidence type="ECO:0000256" key="6">
    <source>
        <dbReference type="ARBA" id="ARBA00022927"/>
    </source>
</evidence>
<dbReference type="Proteomes" id="UP000475385">
    <property type="component" value="Unassembled WGS sequence"/>
</dbReference>
<keyword evidence="2 9" id="KW-0813">Transport</keyword>
<accession>A0A6M1LTJ2</accession>
<sequence length="296" mass="31667">MPGSIRGCPSVRAARATLGFLRSQPFALVGISIYLLFLVLAIFADQIATHDPRQILFSGAYRVARYLPPSATHYLGTTAGGRDIFSQLVHGTRSALTVGVTAAFCVVFLGSLMGLLAGYLGGWVDRIIMRLSDIVLGLPFLPFVLVISALTRPGTVTLVASVALMLWPNTARVIRSQVLSLRERGWVEAARVTGCSPMRIIFVHIAPQVAPLAALYGSIAVGWAILTEASASFLGFGDPAAISWGLMLQDAFANQALSREAWNWFIPPGLCIVALVLAGFLVSRGSEKLLFPKLGD</sequence>
<dbReference type="InterPro" id="IPR035906">
    <property type="entry name" value="MetI-like_sf"/>
</dbReference>
<dbReference type="GO" id="GO:0055085">
    <property type="term" value="P:transmembrane transport"/>
    <property type="evidence" value="ECO:0007669"/>
    <property type="project" value="InterPro"/>
</dbReference>
<evidence type="ECO:0000256" key="2">
    <source>
        <dbReference type="ARBA" id="ARBA00022448"/>
    </source>
</evidence>
<evidence type="ECO:0000256" key="3">
    <source>
        <dbReference type="ARBA" id="ARBA00022475"/>
    </source>
</evidence>
<organism evidence="11 12">
    <name type="scientific">Falsiroseomonas algicola</name>
    <dbReference type="NCBI Taxonomy" id="2716930"/>
    <lineage>
        <taxon>Bacteria</taxon>
        <taxon>Pseudomonadati</taxon>
        <taxon>Pseudomonadota</taxon>
        <taxon>Alphaproteobacteria</taxon>
        <taxon>Acetobacterales</taxon>
        <taxon>Roseomonadaceae</taxon>
        <taxon>Falsiroseomonas</taxon>
    </lineage>
</organism>
<comment type="subcellular location">
    <subcellularLocation>
        <location evidence="1 9">Cell membrane</location>
        <topology evidence="1 9">Multi-pass membrane protein</topology>
    </subcellularLocation>
</comment>
<dbReference type="GO" id="GO:0015031">
    <property type="term" value="P:protein transport"/>
    <property type="evidence" value="ECO:0007669"/>
    <property type="project" value="UniProtKB-KW"/>
</dbReference>
<evidence type="ECO:0000313" key="11">
    <source>
        <dbReference type="EMBL" id="NGM23299.1"/>
    </source>
</evidence>
<dbReference type="CDD" id="cd06261">
    <property type="entry name" value="TM_PBP2"/>
    <property type="match status" value="1"/>
</dbReference>
<dbReference type="GO" id="GO:0015833">
    <property type="term" value="P:peptide transport"/>
    <property type="evidence" value="ECO:0007669"/>
    <property type="project" value="UniProtKB-KW"/>
</dbReference>
<evidence type="ECO:0000256" key="8">
    <source>
        <dbReference type="ARBA" id="ARBA00023136"/>
    </source>
</evidence>
<keyword evidence="7 9" id="KW-1133">Transmembrane helix</keyword>
<dbReference type="InterPro" id="IPR025966">
    <property type="entry name" value="OppC_N"/>
</dbReference>
<dbReference type="Pfam" id="PF00528">
    <property type="entry name" value="BPD_transp_1"/>
    <property type="match status" value="1"/>
</dbReference>
<dbReference type="PROSITE" id="PS50928">
    <property type="entry name" value="ABC_TM1"/>
    <property type="match status" value="1"/>
</dbReference>
<keyword evidence="3" id="KW-1003">Cell membrane</keyword>
<protein>
    <submittedName>
        <fullName evidence="11">ABC transporter permease</fullName>
    </submittedName>
</protein>
<reference evidence="11 12" key="1">
    <citation type="submission" date="2020-03" db="EMBL/GenBank/DDBJ databases">
        <title>Roseomonas stagni sp. nov., isolated from pond water in Japan.</title>
        <authorList>
            <person name="Furuhata K."/>
            <person name="Miyamoto H."/>
            <person name="Goto K."/>
        </authorList>
    </citation>
    <scope>NUCLEOTIDE SEQUENCE [LARGE SCALE GENOMIC DNA]</scope>
    <source>
        <strain evidence="11 12">PeD5</strain>
    </source>
</reference>
<proteinExistence type="inferred from homology"/>
<comment type="caution">
    <text evidence="11">The sequence shown here is derived from an EMBL/GenBank/DDBJ whole genome shotgun (WGS) entry which is preliminary data.</text>
</comment>
<evidence type="ECO:0000256" key="5">
    <source>
        <dbReference type="ARBA" id="ARBA00022856"/>
    </source>
</evidence>
<evidence type="ECO:0000313" key="12">
    <source>
        <dbReference type="Proteomes" id="UP000475385"/>
    </source>
</evidence>
<dbReference type="AlphaFoldDB" id="A0A6M1LTJ2"/>